<dbReference type="Gene3D" id="3.30.497.10">
    <property type="entry name" value="Antithrombin, subunit I, domain 2"/>
    <property type="match status" value="1"/>
</dbReference>
<dbReference type="InterPro" id="IPR023795">
    <property type="entry name" value="Serpin_CS"/>
</dbReference>
<dbReference type="AlphaFoldDB" id="A0A8U8BHR4"/>
<evidence type="ECO:0000313" key="4">
    <source>
        <dbReference type="Proteomes" id="UP000694382"/>
    </source>
</evidence>
<evidence type="ECO:0000256" key="2">
    <source>
        <dbReference type="SAM" id="MobiDB-lite"/>
    </source>
</evidence>
<organism evidence="3 4">
    <name type="scientific">Geospiza parvula</name>
    <name type="common">Small tree-finch</name>
    <name type="synonym">Camarhynchus parvulus</name>
    <dbReference type="NCBI Taxonomy" id="87175"/>
    <lineage>
        <taxon>Eukaryota</taxon>
        <taxon>Metazoa</taxon>
        <taxon>Chordata</taxon>
        <taxon>Craniata</taxon>
        <taxon>Vertebrata</taxon>
        <taxon>Euteleostomi</taxon>
        <taxon>Archelosauria</taxon>
        <taxon>Archosauria</taxon>
        <taxon>Dinosauria</taxon>
        <taxon>Saurischia</taxon>
        <taxon>Theropoda</taxon>
        <taxon>Coelurosauria</taxon>
        <taxon>Aves</taxon>
        <taxon>Neognathae</taxon>
        <taxon>Neoaves</taxon>
        <taxon>Telluraves</taxon>
        <taxon>Australaves</taxon>
        <taxon>Passeriformes</taxon>
        <taxon>Thraupidae</taxon>
        <taxon>Camarhynchus</taxon>
    </lineage>
</organism>
<protein>
    <submittedName>
        <fullName evidence="3">Uncharacterized protein</fullName>
    </submittedName>
</protein>
<dbReference type="InterPro" id="IPR042178">
    <property type="entry name" value="Serpin_sf_1"/>
</dbReference>
<dbReference type="GO" id="GO:0005615">
    <property type="term" value="C:extracellular space"/>
    <property type="evidence" value="ECO:0007669"/>
    <property type="project" value="InterPro"/>
</dbReference>
<dbReference type="PANTHER" id="PTHR11461">
    <property type="entry name" value="SERINE PROTEASE INHIBITOR, SERPIN"/>
    <property type="match status" value="1"/>
</dbReference>
<dbReference type="InterPro" id="IPR000215">
    <property type="entry name" value="Serpin_fam"/>
</dbReference>
<feature type="compositionally biased region" description="Basic and acidic residues" evidence="2">
    <location>
        <begin position="333"/>
        <end position="351"/>
    </location>
</feature>
<keyword evidence="4" id="KW-1185">Reference proteome</keyword>
<sequence length="351" mass="39803">PDANEIQSLPLILAPATEKHLLEVMHLESVPCLHQMLGTLRRRLTESTLSLGSRLYLQKGFEVKEKFLEDSEKFYGAKPKTLSGISQDDLMAINNWVKDVTHGKIPSFLQQLPQNTVMLLLNAIYFHGFWKNKFNASFTGPDVFHLDNEFVVPVEMMKAHQYPLSWFTLETQDIQVAKFPFKSNVSFVVIVPNHDTRDTSHVLENFPYKQLCRLFPREVSTTVKIPKIKLDYQLELNQVLSQMGLQELFMSPNLQKITEEPLFVSSVQHQATLELKEDGVEASAATSVVLSRSVSAFSLDRPFVFIIFEDETGIPLFIGSVQNPNPDAAPQIREPRDSGEATDANKHHVPK</sequence>
<dbReference type="InterPro" id="IPR036186">
    <property type="entry name" value="Serpin_sf"/>
</dbReference>
<dbReference type="Pfam" id="PF00079">
    <property type="entry name" value="Serpin"/>
    <property type="match status" value="1"/>
</dbReference>
<dbReference type="PANTHER" id="PTHR11461:SF20">
    <property type="entry name" value="ALPHA-2-ANTIPLASMIN"/>
    <property type="match status" value="1"/>
</dbReference>
<reference evidence="3" key="3">
    <citation type="submission" date="2025-09" db="UniProtKB">
        <authorList>
            <consortium name="Ensembl"/>
        </authorList>
    </citation>
    <scope>IDENTIFICATION</scope>
</reference>
<reference evidence="3" key="2">
    <citation type="submission" date="2025-08" db="UniProtKB">
        <authorList>
            <consortium name="Ensembl"/>
        </authorList>
    </citation>
    <scope>IDENTIFICATION</scope>
</reference>
<dbReference type="Proteomes" id="UP000694382">
    <property type="component" value="Chromosome 19"/>
</dbReference>
<reference evidence="3" key="1">
    <citation type="submission" date="2020-02" db="EMBL/GenBank/DDBJ databases">
        <authorList>
            <person name="Enbody D E."/>
            <person name="Pettersson E M."/>
        </authorList>
    </citation>
    <scope>NUCLEOTIDE SEQUENCE [LARGE SCALE GENOMIC DNA]</scope>
</reference>
<dbReference type="PROSITE" id="PS00284">
    <property type="entry name" value="SERPIN"/>
    <property type="match status" value="1"/>
</dbReference>
<dbReference type="GO" id="GO:0004867">
    <property type="term" value="F:serine-type endopeptidase inhibitor activity"/>
    <property type="evidence" value="ECO:0007669"/>
    <property type="project" value="InterPro"/>
</dbReference>
<evidence type="ECO:0000256" key="1">
    <source>
        <dbReference type="RuleBase" id="RU000411"/>
    </source>
</evidence>
<comment type="similarity">
    <text evidence="1">Belongs to the serpin family.</text>
</comment>
<dbReference type="SUPFAM" id="SSF56574">
    <property type="entry name" value="Serpins"/>
    <property type="match status" value="1"/>
</dbReference>
<dbReference type="InterPro" id="IPR042185">
    <property type="entry name" value="Serpin_sf_2"/>
</dbReference>
<dbReference type="Gene3D" id="2.30.39.10">
    <property type="entry name" value="Alpha-1-antitrypsin, domain 1"/>
    <property type="match status" value="1"/>
</dbReference>
<feature type="region of interest" description="Disordered" evidence="2">
    <location>
        <begin position="319"/>
        <end position="351"/>
    </location>
</feature>
<dbReference type="Ensembl" id="ENSCPVT00000027504.1">
    <property type="protein sequence ID" value="ENSCPVP00000026998.1"/>
    <property type="gene ID" value="ENSCPVG00000010467.2"/>
</dbReference>
<dbReference type="InterPro" id="IPR023796">
    <property type="entry name" value="Serpin_dom"/>
</dbReference>
<proteinExistence type="inferred from homology"/>
<evidence type="ECO:0000313" key="3">
    <source>
        <dbReference type="Ensembl" id="ENSCPVP00000026998.1"/>
    </source>
</evidence>
<dbReference type="SMART" id="SM00093">
    <property type="entry name" value="SERPIN"/>
    <property type="match status" value="1"/>
</dbReference>
<name>A0A8U8BHR4_GEOPR</name>
<accession>A0A8U8BHR4</accession>